<dbReference type="InterPro" id="IPR011990">
    <property type="entry name" value="TPR-like_helical_dom_sf"/>
</dbReference>
<dbReference type="SMART" id="SM00671">
    <property type="entry name" value="SEL1"/>
    <property type="match status" value="20"/>
</dbReference>
<evidence type="ECO:0008006" key="4">
    <source>
        <dbReference type="Google" id="ProtNLM"/>
    </source>
</evidence>
<name>A0ABP9XYH7_9FUNG</name>
<dbReference type="Gene3D" id="1.25.40.10">
    <property type="entry name" value="Tetratricopeptide repeat domain"/>
    <property type="match status" value="6"/>
</dbReference>
<dbReference type="Pfam" id="PF08238">
    <property type="entry name" value="Sel1"/>
    <property type="match status" value="20"/>
</dbReference>
<dbReference type="PANTHER" id="PTHR11102">
    <property type="entry name" value="SEL-1-LIKE PROTEIN"/>
    <property type="match status" value="1"/>
</dbReference>
<dbReference type="EMBL" id="BAABUJ010000012">
    <property type="protein sequence ID" value="GAA5799465.1"/>
    <property type="molecule type" value="Genomic_DNA"/>
</dbReference>
<comment type="caution">
    <text evidence="2">The sequence shown here is derived from an EMBL/GenBank/DDBJ whole genome shotgun (WGS) entry which is preliminary data.</text>
</comment>
<accession>A0ABP9XYH7</accession>
<keyword evidence="3" id="KW-1185">Reference proteome</keyword>
<proteinExistence type="inferred from homology"/>
<evidence type="ECO:0000313" key="3">
    <source>
        <dbReference type="Proteomes" id="UP001476247"/>
    </source>
</evidence>
<organism evidence="2 3">
    <name type="scientific">Helicostylum pulchrum</name>
    <dbReference type="NCBI Taxonomy" id="562976"/>
    <lineage>
        <taxon>Eukaryota</taxon>
        <taxon>Fungi</taxon>
        <taxon>Fungi incertae sedis</taxon>
        <taxon>Mucoromycota</taxon>
        <taxon>Mucoromycotina</taxon>
        <taxon>Mucoromycetes</taxon>
        <taxon>Mucorales</taxon>
        <taxon>Mucorineae</taxon>
        <taxon>Mucoraceae</taxon>
        <taxon>Helicostylum</taxon>
    </lineage>
</organism>
<sequence length="874" mass="98476">MANSHQQSGIYLFEKGKTYYNNQDYETAILYFVKAREAGHAESQIYVAEIYYHGLGVETDYKTALFWYKLAGENGNVDAQRMVGVIYYDGKVGGIPDYQQAMEWLYKSARNGDSEAHTLIGLMHFRGSGTTKNFKEALDWYKQAIAKGDYNSFYTIGAIYLLGGYGVDRDFDLAETSLMRGVDKQTPSSIFGMGELYGFRCDSKQSWKEAFKWCMNAAEYNQCNAQHILGYMYEDGLGCKKDYALAMKWYKKAEENGYGEGIVSIGRMHHYGYGVPVNYIEAMRQYQKAGNCGSALNSIGLLYQSGLGVIQSHSTAILYFEKAANMGYHYGDVYNSLGDVYKNGYGRGIDIKVAFEYYTKSANGYSKDGMLNLGIAYMEGSGTEVNRDLALYWFQRADLFGNEEAKNYIEKIIRSSPESGTDSFEKGKTCYHKQDHETAVRHFVKAHEAGHVESQIYLAEIYYHGGLEIAKDYSKALSWYKLAGENGNVNAQTMIGFIYNNGLVGTPDYQQATEWLHKAARNGSYGACTLLGQMYFEGKGNPKNYKEALYWYEKAVNKGECGMFYTIGYIYLYGGYGVDKKFDLAEIWFMKGVAKKDPPSIFGMGVLYGLRSDSEHSWEKAFEWCSKAKKNVDSAQHSLGYMYEDGLGCKKDYALAMKWYKKAEENGCVEGIVSIGRMHHYGYGVPVNYIEAMRQYQKAGNCGAALNGIGLLYQGGLDVIQSHSIAMSYFEKAAKTGSAQAFNSLGDVYRHIYGTDVDLKAAFEYYTKSTNGFFKDGMLNLGIAYMEGSGTEVNRDLALYWFQRADLFGNEEAKNYTRKIIASSPQVQQTFHHNEDTQLSQLGNKLQGIQLQSMEEKLAIVMAENELLKKELRG</sequence>
<dbReference type="Proteomes" id="UP001476247">
    <property type="component" value="Unassembled WGS sequence"/>
</dbReference>
<evidence type="ECO:0000256" key="1">
    <source>
        <dbReference type="ARBA" id="ARBA00038101"/>
    </source>
</evidence>
<dbReference type="InterPro" id="IPR006597">
    <property type="entry name" value="Sel1-like"/>
</dbReference>
<comment type="similarity">
    <text evidence="1">Belongs to the sel-1 family.</text>
</comment>
<dbReference type="InterPro" id="IPR050767">
    <property type="entry name" value="Sel1_AlgK"/>
</dbReference>
<gene>
    <name evidence="2" type="ORF">HPULCUR_004881</name>
</gene>
<evidence type="ECO:0000313" key="2">
    <source>
        <dbReference type="EMBL" id="GAA5799465.1"/>
    </source>
</evidence>
<reference evidence="2 3" key="1">
    <citation type="submission" date="2024-04" db="EMBL/GenBank/DDBJ databases">
        <title>genome sequences of Mucor flavus KT1a and Helicostylum pulchrum KT1b strains isolation_sourced from the surface of a dry-aged beef.</title>
        <authorList>
            <person name="Toyotome T."/>
            <person name="Hosono M."/>
            <person name="Torimaru M."/>
            <person name="Fukuda K."/>
            <person name="Mikami N."/>
        </authorList>
    </citation>
    <scope>NUCLEOTIDE SEQUENCE [LARGE SCALE GENOMIC DNA]</scope>
    <source>
        <strain evidence="2 3">KT1b</strain>
    </source>
</reference>
<dbReference type="SUPFAM" id="SSF81901">
    <property type="entry name" value="HCP-like"/>
    <property type="match status" value="4"/>
</dbReference>
<protein>
    <recommendedName>
        <fullName evidence="4">Beta-lactamase</fullName>
    </recommendedName>
</protein>
<dbReference type="PANTHER" id="PTHR11102:SF160">
    <property type="entry name" value="ERAD-ASSOCIATED E3 UBIQUITIN-PROTEIN LIGASE COMPONENT HRD3"/>
    <property type="match status" value="1"/>
</dbReference>